<evidence type="ECO:0000256" key="9">
    <source>
        <dbReference type="ARBA" id="ARBA00023136"/>
    </source>
</evidence>
<dbReference type="OrthoDB" id="9812769at2"/>
<sequence length="294" mass="32922">MANLKEIKLQITSVKGTQKTTRAMKLVSQAKLKRAEELAKRSKVYADKLDELVSEIAYEINQNKVGGSDSRFVQTDLSVKTVDLICVTADKGLCGGFNVSTLKTVLGLLREYKEKRVAVRLRVVGRKAIDFLKYNGIEMTDEVIGLSASPDYKKAAEFIDASMNDFAEGKTDRVVLVYNGFKNMLTQEQRVIQLLPVDISTVKPRELSSSIEYEPEGHEELLNALLKKYVEYTMYYGLLDSLAAEHSARMQAMDNATKNASERVNELTVAYNKARQESITTELIEIISGMEALK</sequence>
<dbReference type="PRINTS" id="PR00126">
    <property type="entry name" value="ATPASEGAMMA"/>
</dbReference>
<dbReference type="HAMAP" id="MF_00815">
    <property type="entry name" value="ATP_synth_gamma_bact"/>
    <property type="match status" value="1"/>
</dbReference>
<evidence type="ECO:0000256" key="1">
    <source>
        <dbReference type="ARBA" id="ARBA00003456"/>
    </source>
</evidence>
<evidence type="ECO:0000313" key="13">
    <source>
        <dbReference type="EMBL" id="SFP70550.1"/>
    </source>
</evidence>
<keyword evidence="6" id="KW-0997">Cell inner membrane</keyword>
<keyword evidence="11 12" id="KW-0066">ATP synthesis</keyword>
<evidence type="ECO:0000256" key="7">
    <source>
        <dbReference type="ARBA" id="ARBA00022781"/>
    </source>
</evidence>
<keyword evidence="7 12" id="KW-0375">Hydrogen ion transport</keyword>
<dbReference type="FunFam" id="1.10.287.80:FF:000007">
    <property type="entry name" value="ATP synthase gamma chain"/>
    <property type="match status" value="1"/>
</dbReference>
<dbReference type="InterPro" id="IPR000131">
    <property type="entry name" value="ATP_synth_F1_gsu"/>
</dbReference>
<dbReference type="NCBIfam" id="TIGR01146">
    <property type="entry name" value="ATPsyn_F1gamma"/>
    <property type="match status" value="1"/>
</dbReference>
<dbReference type="SUPFAM" id="SSF52943">
    <property type="entry name" value="ATP synthase (F1-ATPase), gamma subunit"/>
    <property type="match status" value="1"/>
</dbReference>
<evidence type="ECO:0000313" key="14">
    <source>
        <dbReference type="Proteomes" id="UP000199227"/>
    </source>
</evidence>
<dbReference type="AlphaFoldDB" id="A0A1I5SIF3"/>
<dbReference type="GO" id="GO:0005886">
    <property type="term" value="C:plasma membrane"/>
    <property type="evidence" value="ECO:0007669"/>
    <property type="project" value="UniProtKB-SubCell"/>
</dbReference>
<organism evidence="13 14">
    <name type="scientific">Hydrogenimonas thermophila</name>
    <dbReference type="NCBI Taxonomy" id="223786"/>
    <lineage>
        <taxon>Bacteria</taxon>
        <taxon>Pseudomonadati</taxon>
        <taxon>Campylobacterota</taxon>
        <taxon>Epsilonproteobacteria</taxon>
        <taxon>Campylobacterales</taxon>
        <taxon>Hydrogenimonadaceae</taxon>
        <taxon>Hydrogenimonas</taxon>
    </lineage>
</organism>
<dbReference type="RefSeq" id="WP_092913409.1">
    <property type="nucleotide sequence ID" value="NZ_CP136592.1"/>
</dbReference>
<dbReference type="Pfam" id="PF00231">
    <property type="entry name" value="ATP-synt"/>
    <property type="match status" value="1"/>
</dbReference>
<comment type="similarity">
    <text evidence="3 12">Belongs to the ATPase gamma chain family.</text>
</comment>
<dbReference type="STRING" id="223786.SAMN05216234_13415"/>
<evidence type="ECO:0000256" key="3">
    <source>
        <dbReference type="ARBA" id="ARBA00007681"/>
    </source>
</evidence>
<evidence type="ECO:0000256" key="10">
    <source>
        <dbReference type="ARBA" id="ARBA00023196"/>
    </source>
</evidence>
<proteinExistence type="inferred from homology"/>
<evidence type="ECO:0000256" key="2">
    <source>
        <dbReference type="ARBA" id="ARBA00004170"/>
    </source>
</evidence>
<keyword evidence="5 12" id="KW-1003">Cell membrane</keyword>
<reference evidence="13 14" key="1">
    <citation type="submission" date="2016-10" db="EMBL/GenBank/DDBJ databases">
        <authorList>
            <person name="de Groot N.N."/>
        </authorList>
    </citation>
    <scope>NUCLEOTIDE SEQUENCE [LARGE SCALE GENOMIC DNA]</scope>
    <source>
        <strain evidence="13 14">EP1-55-1</strain>
    </source>
</reference>
<evidence type="ECO:0000256" key="8">
    <source>
        <dbReference type="ARBA" id="ARBA00023065"/>
    </source>
</evidence>
<dbReference type="CDD" id="cd12151">
    <property type="entry name" value="F1-ATPase_gamma"/>
    <property type="match status" value="1"/>
</dbReference>
<dbReference type="EMBL" id="FOXB01000034">
    <property type="protein sequence ID" value="SFP70550.1"/>
    <property type="molecule type" value="Genomic_DNA"/>
</dbReference>
<evidence type="ECO:0000256" key="11">
    <source>
        <dbReference type="ARBA" id="ARBA00023310"/>
    </source>
</evidence>
<dbReference type="GO" id="GO:0045259">
    <property type="term" value="C:proton-transporting ATP synthase complex"/>
    <property type="evidence" value="ECO:0007669"/>
    <property type="project" value="UniProtKB-KW"/>
</dbReference>
<dbReference type="Gene3D" id="1.10.287.80">
    <property type="entry name" value="ATP synthase, gamma subunit, helix hairpin domain"/>
    <property type="match status" value="1"/>
</dbReference>
<evidence type="ECO:0000256" key="6">
    <source>
        <dbReference type="ARBA" id="ARBA00022519"/>
    </source>
</evidence>
<comment type="subunit">
    <text evidence="12">F-type ATPases have 2 components, CF(1) - the catalytic core - and CF(0) - the membrane proton channel. CF(1) has five subunits: alpha(3), beta(3), gamma(1), delta(1), epsilon(1). CF(0) has three main subunits: a, b and c.</text>
</comment>
<comment type="function">
    <text evidence="1 12">Produces ATP from ADP in the presence of a proton gradient across the membrane. The gamma chain is believed to be important in regulating ATPase activity and the flow of protons through the CF(0) complex.</text>
</comment>
<name>A0A1I5SIF3_9BACT</name>
<gene>
    <name evidence="12" type="primary">atpG</name>
    <name evidence="13" type="ORF">SAMN05216234_13415</name>
</gene>
<dbReference type="GO" id="GO:0005524">
    <property type="term" value="F:ATP binding"/>
    <property type="evidence" value="ECO:0007669"/>
    <property type="project" value="UniProtKB-UniRule"/>
</dbReference>
<comment type="subcellular location">
    <subcellularLocation>
        <location evidence="12">Cell membrane</location>
        <topology evidence="12">Peripheral membrane protein</topology>
    </subcellularLocation>
    <subcellularLocation>
        <location evidence="2">Membrane</location>
        <topology evidence="2">Peripheral membrane protein</topology>
    </subcellularLocation>
</comment>
<dbReference type="PANTHER" id="PTHR11693:SF22">
    <property type="entry name" value="ATP SYNTHASE SUBUNIT GAMMA, MITOCHONDRIAL"/>
    <property type="match status" value="1"/>
</dbReference>
<dbReference type="GO" id="GO:0042777">
    <property type="term" value="P:proton motive force-driven plasma membrane ATP synthesis"/>
    <property type="evidence" value="ECO:0007669"/>
    <property type="project" value="UniProtKB-UniRule"/>
</dbReference>
<keyword evidence="4 12" id="KW-0813">Transport</keyword>
<keyword evidence="10 12" id="KW-0139">CF(1)</keyword>
<dbReference type="PANTHER" id="PTHR11693">
    <property type="entry name" value="ATP SYNTHASE GAMMA CHAIN"/>
    <property type="match status" value="1"/>
</dbReference>
<keyword evidence="14" id="KW-1185">Reference proteome</keyword>
<accession>A0A1I5SIF3</accession>
<evidence type="ECO:0000256" key="4">
    <source>
        <dbReference type="ARBA" id="ARBA00022448"/>
    </source>
</evidence>
<dbReference type="FunFam" id="3.40.1380.10:FF:000006">
    <property type="entry name" value="ATP synthase gamma chain"/>
    <property type="match status" value="1"/>
</dbReference>
<evidence type="ECO:0000256" key="5">
    <source>
        <dbReference type="ARBA" id="ARBA00022475"/>
    </source>
</evidence>
<dbReference type="InterPro" id="IPR035968">
    <property type="entry name" value="ATP_synth_F1_ATPase_gsu"/>
</dbReference>
<keyword evidence="8 12" id="KW-0406">Ion transport</keyword>
<evidence type="ECO:0000256" key="12">
    <source>
        <dbReference type="HAMAP-Rule" id="MF_00815"/>
    </source>
</evidence>
<dbReference type="Gene3D" id="3.40.1380.10">
    <property type="match status" value="1"/>
</dbReference>
<protein>
    <recommendedName>
        <fullName evidence="12">ATP synthase gamma chain</fullName>
    </recommendedName>
    <alternativeName>
        <fullName evidence="12">ATP synthase F1 sector gamma subunit</fullName>
    </alternativeName>
    <alternativeName>
        <fullName evidence="12">F-ATPase gamma subunit</fullName>
    </alternativeName>
</protein>
<dbReference type="Proteomes" id="UP000199227">
    <property type="component" value="Unassembled WGS sequence"/>
</dbReference>
<dbReference type="GO" id="GO:0046933">
    <property type="term" value="F:proton-transporting ATP synthase activity, rotational mechanism"/>
    <property type="evidence" value="ECO:0007669"/>
    <property type="project" value="UniProtKB-UniRule"/>
</dbReference>
<keyword evidence="9 12" id="KW-0472">Membrane</keyword>